<feature type="transmembrane region" description="Helical" evidence="1">
    <location>
        <begin position="319"/>
        <end position="344"/>
    </location>
</feature>
<dbReference type="Pfam" id="PF13231">
    <property type="entry name" value="PMT_2"/>
    <property type="match status" value="1"/>
</dbReference>
<evidence type="ECO:0000259" key="2">
    <source>
        <dbReference type="Pfam" id="PF13231"/>
    </source>
</evidence>
<feature type="transmembrane region" description="Helical" evidence="1">
    <location>
        <begin position="513"/>
        <end position="531"/>
    </location>
</feature>
<evidence type="ECO:0000313" key="4">
    <source>
        <dbReference type="Proteomes" id="UP000253141"/>
    </source>
</evidence>
<feature type="transmembrane region" description="Helical" evidence="1">
    <location>
        <begin position="60"/>
        <end position="80"/>
    </location>
</feature>
<dbReference type="OrthoDB" id="904806at2"/>
<feature type="transmembrane region" description="Helical" evidence="1">
    <location>
        <begin position="483"/>
        <end position="501"/>
    </location>
</feature>
<dbReference type="InterPro" id="IPR038731">
    <property type="entry name" value="RgtA/B/C-like"/>
</dbReference>
<keyword evidence="1" id="KW-0472">Membrane</keyword>
<name>A0A369I8M1_9BACT</name>
<feature type="transmembrane region" description="Helical" evidence="1">
    <location>
        <begin position="289"/>
        <end position="307"/>
    </location>
</feature>
<keyword evidence="1" id="KW-0812">Transmembrane</keyword>
<comment type="caution">
    <text evidence="3">The sequence shown here is derived from an EMBL/GenBank/DDBJ whole genome shotgun (WGS) entry which is preliminary data.</text>
</comment>
<reference evidence="3 4" key="1">
    <citation type="submission" date="2018-07" db="EMBL/GenBank/DDBJ databases">
        <title>Genome analysis of Runella aurantiaca.</title>
        <authorList>
            <person name="Yang X."/>
        </authorList>
    </citation>
    <scope>NUCLEOTIDE SEQUENCE [LARGE SCALE GENOMIC DNA]</scope>
    <source>
        <strain evidence="3 4">YX9</strain>
    </source>
</reference>
<feature type="transmembrane region" description="Helical" evidence="1">
    <location>
        <begin position="543"/>
        <end position="563"/>
    </location>
</feature>
<feature type="transmembrane region" description="Helical" evidence="1">
    <location>
        <begin position="31"/>
        <end position="53"/>
    </location>
</feature>
<feature type="domain" description="Glycosyltransferase RgtA/B/C/D-like" evidence="2">
    <location>
        <begin position="184"/>
        <end position="306"/>
    </location>
</feature>
<dbReference type="Proteomes" id="UP000253141">
    <property type="component" value="Unassembled WGS sequence"/>
</dbReference>
<evidence type="ECO:0000256" key="1">
    <source>
        <dbReference type="SAM" id="Phobius"/>
    </source>
</evidence>
<organism evidence="3 4">
    <name type="scientific">Runella aurantiaca</name>
    <dbReference type="NCBI Taxonomy" id="2282308"/>
    <lineage>
        <taxon>Bacteria</taxon>
        <taxon>Pseudomonadati</taxon>
        <taxon>Bacteroidota</taxon>
        <taxon>Cytophagia</taxon>
        <taxon>Cytophagales</taxon>
        <taxon>Spirosomataceae</taxon>
        <taxon>Runella</taxon>
    </lineage>
</organism>
<sequence length="693" mass="78732">MVLISLLSFGVFLGYIGRTSAGICRPSLIEWLITSFLLFAGSIIITGYCLSALDLTGSTWAWAIAVFIPPTILSFVFSKITPQTTAFSPLKMVISRWHAAQRWYVSGTVYLRFLFGIMILSVAIIGITNLLLVLFTVPNEWDSMTGHLNRVIQYIQRGTMAHFGGTNWNIDTYPKSVCTIQIYSYLITGKFENAFKLIHHLSYWITLVAVFGIAQRITKNRLNASFFCALAFALFLDFLMQAVTTETDIVLAAYLSCLLYFLFTYRVTYENRYLYLAALSFGIVYGHKVTFTLLLPSVFVVMIYTVFLQKGKGQKKENVILGINWTAIFKLGIAIVVCFCLWTLPTGYVKNIQVFGHPIGPPTSLKHQSIERATSNGGYRNLFEQGSRNVVRYAYDFVNLDGLRNVKIGQDINRGMRIPLVWLEDKLRMRLDETTEFSIVPFSFERRFEFFNGNPYWGIFGFALVFPLLFLALFGILRSPSHWFLAVALLLHFAALSYSAPYDPWKGRYFQETGVFGVLFLTLLFTHKYSLEKSGYSVALKTYVGVVTVVACISALLAVFLNFRCLPFDALGKKSAFKTERIPMMTFARPDITQAYLKFDELVPDSATVALGTINDDFEYPLYGKHLTRRLIPIRPFEQPLRPIPPGTDYLMYAKSDTIALFRPLPTDIRLGTDTTMKGMIVKGEDYYLRKLK</sequence>
<dbReference type="RefSeq" id="WP_114462447.1">
    <property type="nucleotide sequence ID" value="NZ_QPIW01000015.1"/>
</dbReference>
<keyword evidence="1" id="KW-1133">Transmembrane helix</keyword>
<protein>
    <recommendedName>
        <fullName evidence="2">Glycosyltransferase RgtA/B/C/D-like domain-containing protein</fullName>
    </recommendedName>
</protein>
<dbReference type="EMBL" id="QPIW01000015">
    <property type="protein sequence ID" value="RDB04595.1"/>
    <property type="molecule type" value="Genomic_DNA"/>
</dbReference>
<dbReference type="AlphaFoldDB" id="A0A369I8M1"/>
<gene>
    <name evidence="3" type="ORF">DVG78_18070</name>
</gene>
<keyword evidence="4" id="KW-1185">Reference proteome</keyword>
<proteinExistence type="predicted"/>
<evidence type="ECO:0000313" key="3">
    <source>
        <dbReference type="EMBL" id="RDB04595.1"/>
    </source>
</evidence>
<feature type="transmembrane region" description="Helical" evidence="1">
    <location>
        <begin position="113"/>
        <end position="137"/>
    </location>
</feature>
<feature type="transmembrane region" description="Helical" evidence="1">
    <location>
        <begin position="456"/>
        <end position="476"/>
    </location>
</feature>
<accession>A0A369I8M1</accession>
<feature type="transmembrane region" description="Helical" evidence="1">
    <location>
        <begin position="249"/>
        <end position="269"/>
    </location>
</feature>
<feature type="transmembrane region" description="Helical" evidence="1">
    <location>
        <begin position="224"/>
        <end position="242"/>
    </location>
</feature>